<reference evidence="4" key="1">
    <citation type="submission" date="2017-09" db="EMBL/GenBank/DDBJ databases">
        <title>Depth-based differentiation of microbial function through sediment-hosted aquifers and enrichment of novel symbionts in the deep terrestrial subsurface.</title>
        <authorList>
            <person name="Probst A.J."/>
            <person name="Ladd B."/>
            <person name="Jarett J.K."/>
            <person name="Geller-Mcgrath D.E."/>
            <person name="Sieber C.M.K."/>
            <person name="Emerson J.B."/>
            <person name="Anantharaman K."/>
            <person name="Thomas B.C."/>
            <person name="Malmstrom R."/>
            <person name="Stieglmeier M."/>
            <person name="Klingl A."/>
            <person name="Woyke T."/>
            <person name="Ryan C.M."/>
            <person name="Banfield J.F."/>
        </authorList>
    </citation>
    <scope>NUCLEOTIDE SEQUENCE [LARGE SCALE GENOMIC DNA]</scope>
</reference>
<feature type="non-terminal residue" evidence="3">
    <location>
        <position position="1"/>
    </location>
</feature>
<keyword evidence="1" id="KW-0472">Membrane</keyword>
<accession>A0A2H0X9F9</accession>
<dbReference type="NCBIfam" id="NF037970">
    <property type="entry name" value="vanZ_1"/>
    <property type="match status" value="1"/>
</dbReference>
<comment type="caution">
    <text evidence="3">The sequence shown here is derived from an EMBL/GenBank/DDBJ whole genome shotgun (WGS) entry which is preliminary data.</text>
</comment>
<gene>
    <name evidence="3" type="ORF">COT51_02105</name>
</gene>
<feature type="transmembrane region" description="Helical" evidence="1">
    <location>
        <begin position="12"/>
        <end position="37"/>
    </location>
</feature>
<proteinExistence type="predicted"/>
<organism evidence="3 4">
    <name type="scientific">candidate division WWE3 bacterium CG08_land_8_20_14_0_20_41_15</name>
    <dbReference type="NCBI Taxonomy" id="1975086"/>
    <lineage>
        <taxon>Bacteria</taxon>
        <taxon>Katanobacteria</taxon>
    </lineage>
</organism>
<evidence type="ECO:0000256" key="1">
    <source>
        <dbReference type="SAM" id="Phobius"/>
    </source>
</evidence>
<dbReference type="InterPro" id="IPR006976">
    <property type="entry name" value="VanZ-like"/>
</dbReference>
<evidence type="ECO:0000313" key="3">
    <source>
        <dbReference type="EMBL" id="PIS21554.1"/>
    </source>
</evidence>
<dbReference type="EMBL" id="PEYV01000033">
    <property type="protein sequence ID" value="PIS21554.1"/>
    <property type="molecule type" value="Genomic_DNA"/>
</dbReference>
<keyword evidence="1" id="KW-0812">Transmembrane</keyword>
<name>A0A2H0X9F9_UNCKA</name>
<dbReference type="AlphaFoldDB" id="A0A2H0X9F9"/>
<protein>
    <submittedName>
        <fullName evidence="3">Teicoplanin resistance protein VanZ</fullName>
    </submittedName>
</protein>
<feature type="transmembrane region" description="Helical" evidence="1">
    <location>
        <begin position="57"/>
        <end position="75"/>
    </location>
</feature>
<keyword evidence="1" id="KW-1133">Transmembrane helix</keyword>
<evidence type="ECO:0000259" key="2">
    <source>
        <dbReference type="Pfam" id="PF04892"/>
    </source>
</evidence>
<feature type="domain" description="VanZ-like" evidence="2">
    <location>
        <begin position="4"/>
        <end position="72"/>
    </location>
</feature>
<sequence>FVAHKSVHILEYAILAVLLFRSTGSYWWAFVLSLAFGFTDETHQLFVTNREGKIRDALIDGFGSLISLLLLWKFLPKAPKKLKNWLPK</sequence>
<dbReference type="Pfam" id="PF04892">
    <property type="entry name" value="VanZ"/>
    <property type="match status" value="1"/>
</dbReference>
<evidence type="ECO:0000313" key="4">
    <source>
        <dbReference type="Proteomes" id="UP000231098"/>
    </source>
</evidence>
<dbReference type="Proteomes" id="UP000231098">
    <property type="component" value="Unassembled WGS sequence"/>
</dbReference>